<protein>
    <submittedName>
        <fullName evidence="3">VanZ family protein</fullName>
    </submittedName>
</protein>
<keyword evidence="1" id="KW-0472">Membrane</keyword>
<feature type="transmembrane region" description="Helical" evidence="1">
    <location>
        <begin position="7"/>
        <end position="27"/>
    </location>
</feature>
<name>A0AAJ1VCU2_9BACI</name>
<feature type="transmembrane region" description="Helical" evidence="1">
    <location>
        <begin position="119"/>
        <end position="139"/>
    </location>
</feature>
<dbReference type="Pfam" id="PF04892">
    <property type="entry name" value="VanZ"/>
    <property type="match status" value="1"/>
</dbReference>
<feature type="transmembrane region" description="Helical" evidence="1">
    <location>
        <begin position="65"/>
        <end position="88"/>
    </location>
</feature>
<reference evidence="3" key="1">
    <citation type="submission" date="2023-06" db="EMBL/GenBank/DDBJ databases">
        <title>Comparative genomics of Bacillaceae isolates and their secondary metabolite potential.</title>
        <authorList>
            <person name="Song L."/>
            <person name="Nielsen L.J."/>
            <person name="Mohite O."/>
            <person name="Xu X."/>
            <person name="Weber T."/>
            <person name="Kovacs A.T."/>
        </authorList>
    </citation>
    <scope>NUCLEOTIDE SEQUENCE</scope>
    <source>
        <strain evidence="3">G1S1</strain>
    </source>
</reference>
<evidence type="ECO:0000313" key="3">
    <source>
        <dbReference type="EMBL" id="MDM5285000.1"/>
    </source>
</evidence>
<evidence type="ECO:0000313" key="4">
    <source>
        <dbReference type="Proteomes" id="UP001238973"/>
    </source>
</evidence>
<dbReference type="PANTHER" id="PTHR36834">
    <property type="entry name" value="MEMBRANE PROTEIN-RELATED"/>
    <property type="match status" value="1"/>
</dbReference>
<dbReference type="InterPro" id="IPR006976">
    <property type="entry name" value="VanZ-like"/>
</dbReference>
<proteinExistence type="predicted"/>
<accession>A0AAJ1VCU2</accession>
<organism evidence="3 4">
    <name type="scientific">Peribacillus frigoritolerans</name>
    <dbReference type="NCBI Taxonomy" id="450367"/>
    <lineage>
        <taxon>Bacteria</taxon>
        <taxon>Bacillati</taxon>
        <taxon>Bacillota</taxon>
        <taxon>Bacilli</taxon>
        <taxon>Bacillales</taxon>
        <taxon>Bacillaceae</taxon>
        <taxon>Peribacillus</taxon>
    </lineage>
</organism>
<dbReference type="EMBL" id="JAUCFI010000003">
    <property type="protein sequence ID" value="MDM5285000.1"/>
    <property type="molecule type" value="Genomic_DNA"/>
</dbReference>
<dbReference type="Proteomes" id="UP001238973">
    <property type="component" value="Unassembled WGS sequence"/>
</dbReference>
<keyword evidence="1" id="KW-1133">Transmembrane helix</keyword>
<comment type="caution">
    <text evidence="3">The sequence shown here is derived from an EMBL/GenBank/DDBJ whole genome shotgun (WGS) entry which is preliminary data.</text>
</comment>
<keyword evidence="1" id="KW-0812">Transmembrane</keyword>
<dbReference type="InterPro" id="IPR053150">
    <property type="entry name" value="Teicoplanin_resist-assoc"/>
</dbReference>
<feature type="transmembrane region" description="Helical" evidence="1">
    <location>
        <begin position="146"/>
        <end position="162"/>
    </location>
</feature>
<evidence type="ECO:0000256" key="1">
    <source>
        <dbReference type="SAM" id="Phobius"/>
    </source>
</evidence>
<feature type="transmembrane region" description="Helical" evidence="1">
    <location>
        <begin position="39"/>
        <end position="58"/>
    </location>
</feature>
<gene>
    <name evidence="3" type="ORF">QUF85_17135</name>
</gene>
<feature type="domain" description="VanZ-like" evidence="2">
    <location>
        <begin position="71"/>
        <end position="199"/>
    </location>
</feature>
<dbReference type="PANTHER" id="PTHR36834:SF2">
    <property type="entry name" value="MEMBRANE PROTEIN"/>
    <property type="match status" value="1"/>
</dbReference>
<dbReference type="AlphaFoldDB" id="A0AAJ1VCU2"/>
<dbReference type="RefSeq" id="WP_289350275.1">
    <property type="nucleotide sequence ID" value="NZ_JAUCFI010000003.1"/>
</dbReference>
<sequence>MSKNVKCFIILIPTFYFLIPLILKFNYDSSFLRIKFIELYINCIPITVCVILLIKKAIVNNFYKLVVLTAFIVYLCSLHQVATFIPVWRYLEDRVISSTTPLLNLVPFKTILESEITQLMGPLLMLTPLAFALMSLSILKSKKKTIMVTMLISIGIELIQFIENSTGSAFLLYARSTNIDDVILNTLGGVIGVYIYLFFHQFIGKGQSEKLKISI</sequence>
<feature type="transmembrane region" description="Helical" evidence="1">
    <location>
        <begin position="182"/>
        <end position="203"/>
    </location>
</feature>
<evidence type="ECO:0000259" key="2">
    <source>
        <dbReference type="Pfam" id="PF04892"/>
    </source>
</evidence>